<sequence length="200" mass="21949">MKKYKIYGFMSLLAFAVACSGGAETSTEEQVAENNSHAHHDHAAHSAASNAKSPRTAAMANIGKNHVHIDYSAPSVRGREIYGGLVAWDEVWVTGAHTATSISFDVPVSIEGKKIPAGKYALFTIPGQSGWTVILNSNYEQHLADEYDESEDIARFTLDNEMPENSVEQLRFEVVSLSDTKGEIRFAWAERGFRLAVENS</sequence>
<dbReference type="AlphaFoldDB" id="I5C392"/>
<evidence type="ECO:0000256" key="1">
    <source>
        <dbReference type="SAM" id="MobiDB-lite"/>
    </source>
</evidence>
<dbReference type="InterPro" id="IPR021314">
    <property type="entry name" value="DUF2911"/>
</dbReference>
<dbReference type="PROSITE" id="PS51257">
    <property type="entry name" value="PROKAR_LIPOPROTEIN"/>
    <property type="match status" value="1"/>
</dbReference>
<organism evidence="3 4">
    <name type="scientific">Nitritalea halalkaliphila LW7</name>
    <dbReference type="NCBI Taxonomy" id="1189621"/>
    <lineage>
        <taxon>Bacteria</taxon>
        <taxon>Pseudomonadati</taxon>
        <taxon>Bacteroidota</taxon>
        <taxon>Cytophagia</taxon>
        <taxon>Cytophagales</taxon>
        <taxon>Cyclobacteriaceae</taxon>
        <taxon>Nitritalea</taxon>
    </lineage>
</organism>
<reference evidence="3 4" key="1">
    <citation type="submission" date="2012-05" db="EMBL/GenBank/DDBJ databases">
        <title>Genome sequence of Nitritalea halalkaliphila LW7.</title>
        <authorList>
            <person name="Jangir P.K."/>
            <person name="Singh A."/>
            <person name="Shivaji S."/>
            <person name="Sharma R."/>
        </authorList>
    </citation>
    <scope>NUCLEOTIDE SEQUENCE [LARGE SCALE GENOMIC DNA]</scope>
    <source>
        <strain evidence="3 4">LW7</strain>
    </source>
</reference>
<dbReference type="EMBL" id="AJYA01000022">
    <property type="protein sequence ID" value="EIM76294.1"/>
    <property type="molecule type" value="Genomic_DNA"/>
</dbReference>
<keyword evidence="4" id="KW-1185">Reference proteome</keyword>
<evidence type="ECO:0000256" key="2">
    <source>
        <dbReference type="SAM" id="SignalP"/>
    </source>
</evidence>
<keyword evidence="2" id="KW-0732">Signal</keyword>
<evidence type="ECO:0000313" key="3">
    <source>
        <dbReference type="EMBL" id="EIM76294.1"/>
    </source>
</evidence>
<feature type="region of interest" description="Disordered" evidence="1">
    <location>
        <begin position="28"/>
        <end position="55"/>
    </location>
</feature>
<dbReference type="Pfam" id="PF11138">
    <property type="entry name" value="DUF2911"/>
    <property type="match status" value="1"/>
</dbReference>
<protein>
    <recommendedName>
        <fullName evidence="5">DUF2911 domain-containing protein</fullName>
    </recommendedName>
</protein>
<comment type="caution">
    <text evidence="3">The sequence shown here is derived from an EMBL/GenBank/DDBJ whole genome shotgun (WGS) entry which is preliminary data.</text>
</comment>
<feature type="signal peptide" evidence="2">
    <location>
        <begin position="1"/>
        <end position="20"/>
    </location>
</feature>
<dbReference type="PATRIC" id="fig|1189621.3.peg.2250"/>
<evidence type="ECO:0008006" key="5">
    <source>
        <dbReference type="Google" id="ProtNLM"/>
    </source>
</evidence>
<proteinExistence type="predicted"/>
<accession>I5C392</accession>
<feature type="chain" id="PRO_5003701398" description="DUF2911 domain-containing protein" evidence="2">
    <location>
        <begin position="21"/>
        <end position="200"/>
    </location>
</feature>
<name>I5C392_9BACT</name>
<evidence type="ECO:0000313" key="4">
    <source>
        <dbReference type="Proteomes" id="UP000005551"/>
    </source>
</evidence>
<gene>
    <name evidence="3" type="ORF">A3SI_10799</name>
</gene>
<dbReference type="STRING" id="1189621.A3SI_10799"/>
<dbReference type="Proteomes" id="UP000005551">
    <property type="component" value="Unassembled WGS sequence"/>
</dbReference>
<dbReference type="RefSeq" id="WP_009055156.1">
    <property type="nucleotide sequence ID" value="NZ_AJYA01000022.1"/>
</dbReference>